<reference evidence="1 2" key="1">
    <citation type="journal article" date="2022" name="Nat. Ecol. Evol.">
        <title>A masculinizing supergene underlies an exaggerated male reproductive morph in a spider.</title>
        <authorList>
            <person name="Hendrickx F."/>
            <person name="De Corte Z."/>
            <person name="Sonet G."/>
            <person name="Van Belleghem S.M."/>
            <person name="Kostlbacher S."/>
            <person name="Vangestel C."/>
        </authorList>
    </citation>
    <scope>NUCLEOTIDE SEQUENCE [LARGE SCALE GENOMIC DNA]</scope>
    <source>
        <strain evidence="1">W744_W776</strain>
    </source>
</reference>
<dbReference type="Proteomes" id="UP000827092">
    <property type="component" value="Unassembled WGS sequence"/>
</dbReference>
<dbReference type="EMBL" id="JAFNEN010000309">
    <property type="protein sequence ID" value="KAG8186223.1"/>
    <property type="molecule type" value="Genomic_DNA"/>
</dbReference>
<evidence type="ECO:0000313" key="1">
    <source>
        <dbReference type="EMBL" id="KAG8186223.1"/>
    </source>
</evidence>
<evidence type="ECO:0000313" key="2">
    <source>
        <dbReference type="Proteomes" id="UP000827092"/>
    </source>
</evidence>
<organism evidence="1 2">
    <name type="scientific">Oedothorax gibbosus</name>
    <dbReference type="NCBI Taxonomy" id="931172"/>
    <lineage>
        <taxon>Eukaryota</taxon>
        <taxon>Metazoa</taxon>
        <taxon>Ecdysozoa</taxon>
        <taxon>Arthropoda</taxon>
        <taxon>Chelicerata</taxon>
        <taxon>Arachnida</taxon>
        <taxon>Araneae</taxon>
        <taxon>Araneomorphae</taxon>
        <taxon>Entelegynae</taxon>
        <taxon>Araneoidea</taxon>
        <taxon>Linyphiidae</taxon>
        <taxon>Erigoninae</taxon>
        <taxon>Oedothorax</taxon>
    </lineage>
</organism>
<protein>
    <submittedName>
        <fullName evidence="1">Uncharacterized protein</fullName>
    </submittedName>
</protein>
<dbReference type="AlphaFoldDB" id="A0AAV6UR73"/>
<comment type="caution">
    <text evidence="1">The sequence shown here is derived from an EMBL/GenBank/DDBJ whole genome shotgun (WGS) entry which is preliminary data.</text>
</comment>
<name>A0AAV6UR73_9ARAC</name>
<proteinExistence type="predicted"/>
<accession>A0AAV6UR73</accession>
<keyword evidence="2" id="KW-1185">Reference proteome</keyword>
<gene>
    <name evidence="1" type="ORF">JTE90_008750</name>
</gene>
<sequence length="103" mass="12031">MTRPESPQSPILSTQDPEMTTVRLLVRLPKPHNFRTKKNLSPFPTLQFQTKIERFHLAQTTTTPVEWNENVRGKVKREPKDVIPALITDFLPPYPTCFPYQRT</sequence>